<evidence type="ECO:0000313" key="2">
    <source>
        <dbReference type="EMBL" id="JAT06595.1"/>
    </source>
</evidence>
<feature type="coiled-coil region" evidence="1">
    <location>
        <begin position="67"/>
        <end position="101"/>
    </location>
</feature>
<accession>A0A1B6K5A7</accession>
<reference evidence="2" key="1">
    <citation type="submission" date="2015-11" db="EMBL/GenBank/DDBJ databases">
        <title>De novo transcriptome assembly of four potential Pierce s Disease insect vectors from Arizona vineyards.</title>
        <authorList>
            <person name="Tassone E.E."/>
        </authorList>
    </citation>
    <scope>NUCLEOTIDE SEQUENCE</scope>
</reference>
<evidence type="ECO:0000256" key="1">
    <source>
        <dbReference type="SAM" id="Coils"/>
    </source>
</evidence>
<dbReference type="AlphaFoldDB" id="A0A1B6K5A7"/>
<keyword evidence="1" id="KW-0175">Coiled coil</keyword>
<gene>
    <name evidence="2" type="ORF">g.12287</name>
</gene>
<dbReference type="EMBL" id="GECU01001112">
    <property type="protein sequence ID" value="JAT06595.1"/>
    <property type="molecule type" value="Transcribed_RNA"/>
</dbReference>
<proteinExistence type="predicted"/>
<protein>
    <submittedName>
        <fullName evidence="2">Uncharacterized protein</fullName>
    </submittedName>
</protein>
<sequence length="362" mass="41282">MAKSLDLISDELIELVSSSDSISGLETSLELPTNSNSSQSQNSDNYFLENGIGHLEDKSLIEKLKFLQDMANKKLTSETKLAQLKQAITEANNAYVAYKTSETMVQAYNKTKKSLPKNIQAKLNKIENEHKAPKLAAMRSKDGKVYNLFGLEDVDMKTTDVSLSSFEKSIVKSRVLHVAKEKIKQSKKEKQTLKDTFGKHCVKVTSKDSVLSKERDELLQEFRALGEGLEQICRLLEANTELLQDLTQPDLQKSQKEVQLSQYTQILDKAGYLHNKISALKLEMEQRLFKDGVYTKAVDKLGEELQTSLHEAQEELKKLQKNLNSYEEKEKSSESYKKIIEKFRHVKRQLQQKEQTLSMLRG</sequence>
<feature type="coiled-coil region" evidence="1">
    <location>
        <begin position="302"/>
        <end position="356"/>
    </location>
</feature>
<name>A0A1B6K5A7_9HEMI</name>
<organism evidence="2">
    <name type="scientific">Homalodisca liturata</name>
    <dbReference type="NCBI Taxonomy" id="320908"/>
    <lineage>
        <taxon>Eukaryota</taxon>
        <taxon>Metazoa</taxon>
        <taxon>Ecdysozoa</taxon>
        <taxon>Arthropoda</taxon>
        <taxon>Hexapoda</taxon>
        <taxon>Insecta</taxon>
        <taxon>Pterygota</taxon>
        <taxon>Neoptera</taxon>
        <taxon>Paraneoptera</taxon>
        <taxon>Hemiptera</taxon>
        <taxon>Auchenorrhyncha</taxon>
        <taxon>Membracoidea</taxon>
        <taxon>Cicadellidae</taxon>
        <taxon>Cicadellinae</taxon>
        <taxon>Proconiini</taxon>
        <taxon>Homalodisca</taxon>
    </lineage>
</organism>